<evidence type="ECO:0000313" key="3">
    <source>
        <dbReference type="Proteomes" id="UP000187209"/>
    </source>
</evidence>
<comment type="caution">
    <text evidence="2">The sequence shown here is derived from an EMBL/GenBank/DDBJ whole genome shotgun (WGS) entry which is preliminary data.</text>
</comment>
<organism evidence="2 3">
    <name type="scientific">Stentor coeruleus</name>
    <dbReference type="NCBI Taxonomy" id="5963"/>
    <lineage>
        <taxon>Eukaryota</taxon>
        <taxon>Sar</taxon>
        <taxon>Alveolata</taxon>
        <taxon>Ciliophora</taxon>
        <taxon>Postciliodesmatophora</taxon>
        <taxon>Heterotrichea</taxon>
        <taxon>Heterotrichida</taxon>
        <taxon>Stentoridae</taxon>
        <taxon>Stentor</taxon>
    </lineage>
</organism>
<proteinExistence type="predicted"/>
<feature type="region of interest" description="Disordered" evidence="1">
    <location>
        <begin position="1"/>
        <end position="24"/>
    </location>
</feature>
<feature type="compositionally biased region" description="Low complexity" evidence="1">
    <location>
        <begin position="314"/>
        <end position="350"/>
    </location>
</feature>
<name>A0A1R2B228_9CILI</name>
<dbReference type="AlphaFoldDB" id="A0A1R2B228"/>
<accession>A0A1R2B228</accession>
<dbReference type="EMBL" id="MPUH01001050">
    <property type="protein sequence ID" value="OMJ70834.1"/>
    <property type="molecule type" value="Genomic_DNA"/>
</dbReference>
<evidence type="ECO:0000256" key="1">
    <source>
        <dbReference type="SAM" id="MobiDB-lite"/>
    </source>
</evidence>
<reference evidence="2 3" key="1">
    <citation type="submission" date="2016-11" db="EMBL/GenBank/DDBJ databases">
        <title>The macronuclear genome of Stentor coeruleus: a giant cell with tiny introns.</title>
        <authorList>
            <person name="Slabodnick M."/>
            <person name="Ruby J.G."/>
            <person name="Reiff S.B."/>
            <person name="Swart E.C."/>
            <person name="Gosai S."/>
            <person name="Prabakaran S."/>
            <person name="Witkowska E."/>
            <person name="Larue G.E."/>
            <person name="Fisher S."/>
            <person name="Freeman R.M."/>
            <person name="Gunawardena J."/>
            <person name="Chu W."/>
            <person name="Stover N.A."/>
            <person name="Gregory B.D."/>
            <person name="Nowacki M."/>
            <person name="Derisi J."/>
            <person name="Roy S.W."/>
            <person name="Marshall W.F."/>
            <person name="Sood P."/>
        </authorList>
    </citation>
    <scope>NUCLEOTIDE SEQUENCE [LARGE SCALE GENOMIC DNA]</scope>
    <source>
        <strain evidence="2">WM001</strain>
    </source>
</reference>
<dbReference type="Proteomes" id="UP000187209">
    <property type="component" value="Unassembled WGS sequence"/>
</dbReference>
<gene>
    <name evidence="2" type="ORF">SteCoe_31111</name>
</gene>
<keyword evidence="3" id="KW-1185">Reference proteome</keyword>
<sequence length="767" mass="86408">MEICKNEVENYESESSEESEKIENASKKSIVGFQHHKSVGEMKGFGERKSMPCKIKGDNKLKDKVKMDLVISRIKSQTDESKFSASSELFGDEKKLLTEGDEDVLNEMKRKEINGFEGWPKVSMGGFEHGCKNEGNSFSEDFAGEIEVMMASDFIGSIEQDNPFLNDLPAVKTKDPQAIFSLISSNLNLFDQSVESPILKTQSLRKLHVKTRTHEVVGPIEIENHISDPEIIASSKVPKNQIILGSSMLCKQESIQEDNSEQKISIEVLSQKEKKVQNPIDEPYKAQSPKSKKPDKNIGSNKGYNKYSCKYEKNISSSESSKSSNNYKNSYRFQNESKSSGSSKNSINTSENPLGSIESLGTDKITTNDAIESQIKTPKIPKPMFKFTSKNTETLIKNTNFVKQEKPLLLCSNTEENAQEIIVDISDFQIKMREKKLSPKISEEEIVYKNDSENIRNKGENHEGLIILEEDTKENTDKVLEIEIGNKNQKGFENSSTFFTPEISLKSKISGKNKKKQSKSSSSSSESKSFEPKTTKKTKASLSNRKTPFSTFIKTDILPTKILKKDPGKLIPDKKSKNLTDFSIPCNNINTQSPYFINPILKITKSSKDFKTPRMNFEIISCSSIVINKTPQESISSSSSNQKNLQDYIKITPPSDQNTLKNHIKNEEIPTQVIENEQNMSNKYKNYHNNKGIFPKTKSLGKISLKKFQPVVVSKHFRSSVNLLKANDNSPKKSLGNGQNRNIVIEEKSDSKTPQENMCQDIDFIII</sequence>
<feature type="region of interest" description="Disordered" evidence="1">
    <location>
        <begin position="509"/>
        <end position="543"/>
    </location>
</feature>
<protein>
    <submittedName>
        <fullName evidence="2">Uncharacterized protein</fullName>
    </submittedName>
</protein>
<evidence type="ECO:0000313" key="2">
    <source>
        <dbReference type="EMBL" id="OMJ70834.1"/>
    </source>
</evidence>
<feature type="region of interest" description="Disordered" evidence="1">
    <location>
        <begin position="275"/>
        <end position="363"/>
    </location>
</feature>
<feature type="compositionally biased region" description="Basic residues" evidence="1">
    <location>
        <begin position="509"/>
        <end position="518"/>
    </location>
</feature>